<sequence length="106" mass="11947">MHFNIIQTYFRPLKGIKLKRSRGVVRFETQHVFLLTLRSIVHTSFCQRAAVLLPSPPAGVQLSAGTFHTSLQFEAHTSDSVPLNPGRLTTCQRDASREQDLHLSPH</sequence>
<keyword evidence="3" id="KW-1185">Reference proteome</keyword>
<comment type="caution">
    <text evidence="2">The sequence shown here is derived from an EMBL/GenBank/DDBJ whole genome shotgun (WGS) entry which is preliminary data.</text>
</comment>
<accession>A0ABV0PC30</accession>
<name>A0ABV0PC30_9TELE</name>
<proteinExistence type="predicted"/>
<protein>
    <submittedName>
        <fullName evidence="2">Uncharacterized protein</fullName>
    </submittedName>
</protein>
<dbReference type="EMBL" id="JAHRIO010070299">
    <property type="protein sequence ID" value="MEQ2180984.1"/>
    <property type="molecule type" value="Genomic_DNA"/>
</dbReference>
<evidence type="ECO:0000313" key="2">
    <source>
        <dbReference type="EMBL" id="MEQ2180984.1"/>
    </source>
</evidence>
<evidence type="ECO:0000313" key="3">
    <source>
        <dbReference type="Proteomes" id="UP001476798"/>
    </source>
</evidence>
<gene>
    <name evidence="2" type="ORF">GOODEAATRI_006823</name>
</gene>
<evidence type="ECO:0000256" key="1">
    <source>
        <dbReference type="SAM" id="MobiDB-lite"/>
    </source>
</evidence>
<feature type="region of interest" description="Disordered" evidence="1">
    <location>
        <begin position="77"/>
        <end position="106"/>
    </location>
</feature>
<dbReference type="Proteomes" id="UP001476798">
    <property type="component" value="Unassembled WGS sequence"/>
</dbReference>
<organism evidence="2 3">
    <name type="scientific">Goodea atripinnis</name>
    <dbReference type="NCBI Taxonomy" id="208336"/>
    <lineage>
        <taxon>Eukaryota</taxon>
        <taxon>Metazoa</taxon>
        <taxon>Chordata</taxon>
        <taxon>Craniata</taxon>
        <taxon>Vertebrata</taxon>
        <taxon>Euteleostomi</taxon>
        <taxon>Actinopterygii</taxon>
        <taxon>Neopterygii</taxon>
        <taxon>Teleostei</taxon>
        <taxon>Neoteleostei</taxon>
        <taxon>Acanthomorphata</taxon>
        <taxon>Ovalentaria</taxon>
        <taxon>Atherinomorphae</taxon>
        <taxon>Cyprinodontiformes</taxon>
        <taxon>Goodeidae</taxon>
        <taxon>Goodea</taxon>
    </lineage>
</organism>
<reference evidence="2 3" key="1">
    <citation type="submission" date="2021-06" db="EMBL/GenBank/DDBJ databases">
        <authorList>
            <person name="Palmer J.M."/>
        </authorList>
    </citation>
    <scope>NUCLEOTIDE SEQUENCE [LARGE SCALE GENOMIC DNA]</scope>
    <source>
        <strain evidence="2 3">GA_2019</strain>
        <tissue evidence="2">Muscle</tissue>
    </source>
</reference>
<feature type="compositionally biased region" description="Basic and acidic residues" evidence="1">
    <location>
        <begin position="94"/>
        <end position="106"/>
    </location>
</feature>